<feature type="transmembrane region" description="Helical" evidence="2">
    <location>
        <begin position="391"/>
        <end position="416"/>
    </location>
</feature>
<gene>
    <name evidence="3" type="ORF">A4X03_0g4909</name>
</gene>
<sequence>MHSAYTSSNIISSNTSNDSLPQQQQPRPAKKQALAYRHSQSWSTASSDFKSVSSPPAQHPPLPTRTPPLLSAHFVGFNQQPRQQQQQQPSLQHQPSFTSASAMYSQQPPPTQEEQQAYQSRPNIQRTPSQNATLTLGSFAPLPVASPGAASSLSGRTAYHTPLTSPAYALDRTGYPPPIEPGLAAPITLAPPAAYAGTGVQPSFGSMMGIQTQQQSYESSSNSSGYYPPTTDAAMYSQQPTSGGYGMGMGASPLSATTVGGTALSRNPSTAYAGSSLLNSPPPGMLSNSGASPPPTGFSSSTMMHDPSSSLHSRTGSQQALQHLQHQQQQQQQQQQQHQRQNSANILAAQQQLQNGGRTTPGLGGKGGLLGPSNSGNRLNKHLIPSKNSGIFMAVILMEAVAVTTMVVIVFALIEARIKIKVQYLKTVPVYLSIFVLGMVFEFIVALDAVRLKNTIQVVGVAIFNVALTVTAALEITQVRDALQRQDLDFGGIPCDGNRQKLCSAVDTLYYPSVQRYLIVVPILTGLAQIPITVMAYYLFKDFGWAIYRKIGADLRIRNMFMWYQVFVVWLKFDFFFGGAFTIAYLIIVANKDDWEYPLTIAAVPAAFFFLLLAAFAVRREVKFLMWICIGGVVAGIVYFLYKLASIFVSSTADEYTTVRLTLPFFSIFATVSLMFTTINACICLYNFGKGLREAHDSFGTFGGLWNNSRKRRGGGLRDSLGNRLDRSNSSANQLNRFGAGAGAAGADGVVGGGFSEGGMGERKMSLNTSLDSSTGMKRVMMGGNGLGGGGPGGAVGVIGEDDGMFEMTPGTGTMPPRRPRISID</sequence>
<dbReference type="InterPro" id="IPR040410">
    <property type="entry name" value="UPF0658_Golgi"/>
</dbReference>
<feature type="compositionally biased region" description="Low complexity" evidence="1">
    <location>
        <begin position="79"/>
        <end position="95"/>
    </location>
</feature>
<reference evidence="3" key="1">
    <citation type="submission" date="2016-04" db="EMBL/GenBank/DDBJ databases">
        <authorList>
            <person name="Nguyen H.D."/>
            <person name="Kesanakurti P."/>
            <person name="Cullis J."/>
            <person name="Levesque C.A."/>
            <person name="Hambleton S."/>
        </authorList>
    </citation>
    <scope>NUCLEOTIDE SEQUENCE</scope>
    <source>
        <strain evidence="3">DAOMC 238032</strain>
    </source>
</reference>
<feature type="compositionally biased region" description="Polar residues" evidence="1">
    <location>
        <begin position="96"/>
        <end position="105"/>
    </location>
</feature>
<evidence type="ECO:0000313" key="3">
    <source>
        <dbReference type="EMBL" id="KAE8256935.1"/>
    </source>
</evidence>
<dbReference type="GO" id="GO:0005794">
    <property type="term" value="C:Golgi apparatus"/>
    <property type="evidence" value="ECO:0007669"/>
    <property type="project" value="TreeGrafter"/>
</dbReference>
<protein>
    <recommendedName>
        <fullName evidence="5">TRP C-terminal domain-containing protein</fullName>
    </recommendedName>
</protein>
<keyword evidence="2" id="KW-1133">Transmembrane helix</keyword>
<feature type="transmembrane region" description="Helical" evidence="2">
    <location>
        <begin position="428"/>
        <end position="447"/>
    </location>
</feature>
<feature type="region of interest" description="Disordered" evidence="1">
    <location>
        <begin position="211"/>
        <end position="239"/>
    </location>
</feature>
<evidence type="ECO:0008006" key="5">
    <source>
        <dbReference type="Google" id="ProtNLM"/>
    </source>
</evidence>
<feature type="compositionally biased region" description="Low complexity" evidence="1">
    <location>
        <begin position="299"/>
        <end position="310"/>
    </location>
</feature>
<feature type="transmembrane region" description="Helical" evidence="2">
    <location>
        <begin position="561"/>
        <end position="587"/>
    </location>
</feature>
<dbReference type="PANTHER" id="PTHR34391">
    <property type="entry name" value="UPF0658 GOLGI APPARATUS MEMBRANE PROTEIN C1952.10C-RELATED"/>
    <property type="match status" value="1"/>
</dbReference>
<keyword evidence="2" id="KW-0472">Membrane</keyword>
<feature type="compositionally biased region" description="Pro residues" evidence="1">
    <location>
        <begin position="57"/>
        <end position="66"/>
    </location>
</feature>
<feature type="compositionally biased region" description="Low complexity" evidence="1">
    <location>
        <begin position="318"/>
        <end position="343"/>
    </location>
</feature>
<proteinExistence type="predicted"/>
<dbReference type="PANTHER" id="PTHR34391:SF1">
    <property type="entry name" value="UPF0658 GOLGI APPARATUS MEMBRANE PROTEIN C1952.10C-RELATED"/>
    <property type="match status" value="1"/>
</dbReference>
<feature type="compositionally biased region" description="Low complexity" evidence="1">
    <location>
        <begin position="211"/>
        <end position="224"/>
    </location>
</feature>
<dbReference type="EMBL" id="LWDD02000714">
    <property type="protein sequence ID" value="KAE8256935.1"/>
    <property type="molecule type" value="Genomic_DNA"/>
</dbReference>
<name>A0A8T8T7X7_9BASI</name>
<comment type="caution">
    <text evidence="3">The sequence shown here is derived from an EMBL/GenBank/DDBJ whole genome shotgun (WGS) entry which is preliminary data.</text>
</comment>
<feature type="transmembrane region" description="Helical" evidence="2">
    <location>
        <begin position="624"/>
        <end position="642"/>
    </location>
</feature>
<feature type="compositionally biased region" description="Low complexity" evidence="1">
    <location>
        <begin position="1"/>
        <end position="35"/>
    </location>
</feature>
<feature type="transmembrane region" description="Helical" evidence="2">
    <location>
        <begin position="599"/>
        <end position="617"/>
    </location>
</feature>
<reference evidence="3" key="2">
    <citation type="journal article" date="2019" name="IMA Fungus">
        <title>Genome sequencing and comparison of five Tilletia species to identify candidate genes for the detection of regulated species infecting wheat.</title>
        <authorList>
            <person name="Nguyen H.D.T."/>
            <person name="Sultana T."/>
            <person name="Kesanakurti P."/>
            <person name="Hambleton S."/>
        </authorList>
    </citation>
    <scope>NUCLEOTIDE SEQUENCE</scope>
    <source>
        <strain evidence="3">DAOMC 238032</strain>
    </source>
</reference>
<evidence type="ECO:0000256" key="2">
    <source>
        <dbReference type="SAM" id="Phobius"/>
    </source>
</evidence>
<evidence type="ECO:0000256" key="1">
    <source>
        <dbReference type="SAM" id="MobiDB-lite"/>
    </source>
</evidence>
<feature type="region of interest" description="Disordered" evidence="1">
    <location>
        <begin position="1"/>
        <end position="123"/>
    </location>
</feature>
<keyword evidence="2" id="KW-0812">Transmembrane</keyword>
<feature type="transmembrane region" description="Helical" evidence="2">
    <location>
        <begin position="517"/>
        <end position="540"/>
    </location>
</feature>
<feature type="compositionally biased region" description="Polar residues" evidence="1">
    <location>
        <begin position="38"/>
        <end position="54"/>
    </location>
</feature>
<accession>A0A8T8T7X7</accession>
<dbReference type="AlphaFoldDB" id="A0A8T8T7X7"/>
<evidence type="ECO:0000313" key="4">
    <source>
        <dbReference type="Proteomes" id="UP000077671"/>
    </source>
</evidence>
<dbReference type="Proteomes" id="UP000077671">
    <property type="component" value="Unassembled WGS sequence"/>
</dbReference>
<feature type="transmembrane region" description="Helical" evidence="2">
    <location>
        <begin position="662"/>
        <end position="688"/>
    </location>
</feature>
<feature type="region of interest" description="Disordered" evidence="1">
    <location>
        <begin position="355"/>
        <end position="374"/>
    </location>
</feature>
<organism evidence="3 4">
    <name type="scientific">Tilletia caries</name>
    <name type="common">wheat bunt fungus</name>
    <dbReference type="NCBI Taxonomy" id="13290"/>
    <lineage>
        <taxon>Eukaryota</taxon>
        <taxon>Fungi</taxon>
        <taxon>Dikarya</taxon>
        <taxon>Basidiomycota</taxon>
        <taxon>Ustilaginomycotina</taxon>
        <taxon>Exobasidiomycetes</taxon>
        <taxon>Tilletiales</taxon>
        <taxon>Tilletiaceae</taxon>
        <taxon>Tilletia</taxon>
    </lineage>
</organism>
<feature type="region of interest" description="Disordered" evidence="1">
    <location>
        <begin position="272"/>
        <end position="343"/>
    </location>
</feature>